<comment type="caution">
    <text evidence="4">The sequence shown here is derived from an EMBL/GenBank/DDBJ whole genome shotgun (WGS) entry which is preliminary data.</text>
</comment>
<name>A0ABQ9EBX6_TEGGR</name>
<dbReference type="Proteomes" id="UP001217089">
    <property type="component" value="Unassembled WGS sequence"/>
</dbReference>
<dbReference type="Pfam" id="PF00651">
    <property type="entry name" value="BTB"/>
    <property type="match status" value="1"/>
</dbReference>
<organism evidence="4 5">
    <name type="scientific">Tegillarca granosa</name>
    <name type="common">Malaysian cockle</name>
    <name type="synonym">Anadara granosa</name>
    <dbReference type="NCBI Taxonomy" id="220873"/>
    <lineage>
        <taxon>Eukaryota</taxon>
        <taxon>Metazoa</taxon>
        <taxon>Spiralia</taxon>
        <taxon>Lophotrochozoa</taxon>
        <taxon>Mollusca</taxon>
        <taxon>Bivalvia</taxon>
        <taxon>Autobranchia</taxon>
        <taxon>Pteriomorphia</taxon>
        <taxon>Arcoida</taxon>
        <taxon>Arcoidea</taxon>
        <taxon>Arcidae</taxon>
        <taxon>Tegillarca</taxon>
    </lineage>
</organism>
<dbReference type="EMBL" id="JARBDR010000918">
    <property type="protein sequence ID" value="KAJ8301331.1"/>
    <property type="molecule type" value="Genomic_DNA"/>
</dbReference>
<dbReference type="SUPFAM" id="SSF54695">
    <property type="entry name" value="POZ domain"/>
    <property type="match status" value="1"/>
</dbReference>
<sequence length="456" mass="52122">MAGLVADCEDWQSYKCILDCNRHMYENQIACDINFLVGENEVSIPAHKYILVSRSCVFYSMFYGPLAETKSDIRLPDIEADVFKTLLQYLYLDEIEIKPEMVLPLLYASKKYSVQKLSKKCLKYLALDQSSENVCAILEQSHLYDEIELQNKCMEYICAHAKEVVESEDFLNICPTCLELVLKSDQLQVDEKTILKCVLKWSEKRCERNDLDITPENQRSQLGKLLYLIRFPLLGETYFTDTVTDSEILSDSEKVDLFKHFFKKGCTSKLFNYRNRFVNPESSSSSDSFQSDNDSKPIQTCIRYQNVYEDGSWYCGGEPDAISFLCNHPIMLHGVLVYGSYIGEGIYDVTCSIYDNTDVELANRRTQLKTSESQHTYPVLLETPYSVMPSRKYALVVKLISSDGLDTYQGKSGLMTVNCGGVRFTFSKSKYSRNGTDVKIGQIPGLLFTCSDDFDE</sequence>
<dbReference type="InterPro" id="IPR011333">
    <property type="entry name" value="SKP1/BTB/POZ_sf"/>
</dbReference>
<dbReference type="SMART" id="SM00875">
    <property type="entry name" value="BACK"/>
    <property type="match status" value="1"/>
</dbReference>
<dbReference type="Gene3D" id="3.30.710.10">
    <property type="entry name" value="Potassium Channel Kv1.1, Chain A"/>
    <property type="match status" value="1"/>
</dbReference>
<dbReference type="InterPro" id="IPR038648">
    <property type="entry name" value="PHR_sf"/>
</dbReference>
<dbReference type="InterPro" id="IPR011705">
    <property type="entry name" value="BACK"/>
</dbReference>
<dbReference type="Pfam" id="PF07707">
    <property type="entry name" value="BACK"/>
    <property type="match status" value="1"/>
</dbReference>
<dbReference type="PANTHER" id="PTHR45774">
    <property type="entry name" value="BTB/POZ DOMAIN-CONTAINING"/>
    <property type="match status" value="1"/>
</dbReference>
<comment type="subcellular location">
    <subcellularLocation>
        <location evidence="1">Cytoplasm</location>
    </subcellularLocation>
</comment>
<dbReference type="SMART" id="SM00225">
    <property type="entry name" value="BTB"/>
    <property type="match status" value="1"/>
</dbReference>
<keyword evidence="2" id="KW-0963">Cytoplasm</keyword>
<dbReference type="PANTHER" id="PTHR45774:SF3">
    <property type="entry name" value="BTB (POZ) DOMAIN-CONTAINING 2B-RELATED"/>
    <property type="match status" value="1"/>
</dbReference>
<evidence type="ECO:0000313" key="5">
    <source>
        <dbReference type="Proteomes" id="UP001217089"/>
    </source>
</evidence>
<accession>A0ABQ9EBX6</accession>
<protein>
    <recommendedName>
        <fullName evidence="3">BTB domain-containing protein</fullName>
    </recommendedName>
</protein>
<dbReference type="InterPro" id="IPR012983">
    <property type="entry name" value="PHR"/>
</dbReference>
<feature type="domain" description="BTB" evidence="3">
    <location>
        <begin position="31"/>
        <end position="99"/>
    </location>
</feature>
<reference evidence="4 5" key="1">
    <citation type="submission" date="2022-12" db="EMBL/GenBank/DDBJ databases">
        <title>Chromosome-level genome of Tegillarca granosa.</title>
        <authorList>
            <person name="Kim J."/>
        </authorList>
    </citation>
    <scope>NUCLEOTIDE SEQUENCE [LARGE SCALE GENOMIC DNA]</scope>
    <source>
        <strain evidence="4">Teg-2019</strain>
        <tissue evidence="4">Adductor muscle</tissue>
    </source>
</reference>
<evidence type="ECO:0000259" key="3">
    <source>
        <dbReference type="PROSITE" id="PS50097"/>
    </source>
</evidence>
<evidence type="ECO:0000256" key="2">
    <source>
        <dbReference type="ARBA" id="ARBA00022490"/>
    </source>
</evidence>
<evidence type="ECO:0000313" key="4">
    <source>
        <dbReference type="EMBL" id="KAJ8301331.1"/>
    </source>
</evidence>
<gene>
    <name evidence="4" type="ORF">KUTeg_020318</name>
</gene>
<evidence type="ECO:0000256" key="1">
    <source>
        <dbReference type="ARBA" id="ARBA00004496"/>
    </source>
</evidence>
<dbReference type="PROSITE" id="PS50097">
    <property type="entry name" value="BTB"/>
    <property type="match status" value="1"/>
</dbReference>
<proteinExistence type="predicted"/>
<dbReference type="Gene3D" id="2.60.120.820">
    <property type="entry name" value="PHR domain"/>
    <property type="match status" value="1"/>
</dbReference>
<dbReference type="Pfam" id="PF08005">
    <property type="entry name" value="PHR"/>
    <property type="match status" value="1"/>
</dbReference>
<keyword evidence="5" id="KW-1185">Reference proteome</keyword>
<dbReference type="InterPro" id="IPR000210">
    <property type="entry name" value="BTB/POZ_dom"/>
</dbReference>
<dbReference type="Gene3D" id="1.25.40.420">
    <property type="match status" value="1"/>
</dbReference>